<protein>
    <submittedName>
        <fullName evidence="1">House-cleaning noncanonical NTP pyrophosphatase (MazG superfamily)</fullName>
    </submittedName>
</protein>
<comment type="caution">
    <text evidence="1">The sequence shown here is derived from an EMBL/GenBank/DDBJ whole genome shotgun (WGS) entry which is preliminary data.</text>
</comment>
<dbReference type="InterPro" id="IPR038735">
    <property type="entry name" value="MSMEG_1276-like_NTP-PPase_dom"/>
</dbReference>
<organism evidence="1 2">
    <name type="scientific">Evansella vedderi</name>
    <dbReference type="NCBI Taxonomy" id="38282"/>
    <lineage>
        <taxon>Bacteria</taxon>
        <taxon>Bacillati</taxon>
        <taxon>Bacillota</taxon>
        <taxon>Bacilli</taxon>
        <taxon>Bacillales</taxon>
        <taxon>Bacillaceae</taxon>
        <taxon>Evansella</taxon>
    </lineage>
</organism>
<dbReference type="RefSeq" id="WP_307321913.1">
    <property type="nucleotide sequence ID" value="NZ_JAUSUG010000002.1"/>
</dbReference>
<accession>A0ABT9ZQ52</accession>
<evidence type="ECO:0000313" key="1">
    <source>
        <dbReference type="EMBL" id="MDQ0253367.1"/>
    </source>
</evidence>
<name>A0ABT9ZQ52_9BACI</name>
<evidence type="ECO:0000313" key="2">
    <source>
        <dbReference type="Proteomes" id="UP001230005"/>
    </source>
</evidence>
<dbReference type="Gene3D" id="1.10.287.1080">
    <property type="entry name" value="MazG-like"/>
    <property type="match status" value="1"/>
</dbReference>
<reference evidence="1 2" key="1">
    <citation type="submission" date="2023-07" db="EMBL/GenBank/DDBJ databases">
        <title>Genomic Encyclopedia of Type Strains, Phase IV (KMG-IV): sequencing the most valuable type-strain genomes for metagenomic binning, comparative biology and taxonomic classification.</title>
        <authorList>
            <person name="Goeker M."/>
        </authorList>
    </citation>
    <scope>NUCLEOTIDE SEQUENCE [LARGE SCALE GENOMIC DNA]</scope>
    <source>
        <strain evidence="1 2">DSM 9768</strain>
    </source>
</reference>
<sequence length="108" mass="12419">MPTYNKLVRDKIPNVIEATGKSFRTRNLDEEEYIKELKLKLAEEVGEYQATLDDGQAIEELADVMEIVHALARVHGSTIEEVDKVREEKANKRGGFQERIFLIDVEDE</sequence>
<dbReference type="SUPFAM" id="SSF101386">
    <property type="entry name" value="all-alpha NTP pyrophosphatases"/>
    <property type="match status" value="1"/>
</dbReference>
<dbReference type="CDD" id="cd11532">
    <property type="entry name" value="NTP-PPase_COG4997"/>
    <property type="match status" value="1"/>
</dbReference>
<keyword evidence="2" id="KW-1185">Reference proteome</keyword>
<gene>
    <name evidence="1" type="ORF">J2S74_000739</name>
</gene>
<dbReference type="EMBL" id="JAUSUG010000002">
    <property type="protein sequence ID" value="MDQ0253367.1"/>
    <property type="molecule type" value="Genomic_DNA"/>
</dbReference>
<proteinExistence type="predicted"/>
<dbReference type="Proteomes" id="UP001230005">
    <property type="component" value="Unassembled WGS sequence"/>
</dbReference>